<dbReference type="InParanoid" id="A0A0D8JSI7"/>
<sequence length="130" mass="14414">MPPEDLCGVYDKQWLGLPSISTRSGISSRQYNPNSCQIFFHYAVRKSSADVVLYNTAAVPKQLDIVLIPIPQACLNPSHRMPSMPYATKRVIVVLDIGVYLKIIHPTVTRRPAPGKDGWEDSGLPGLRVL</sequence>
<proteinExistence type="predicted"/>
<evidence type="ECO:0000313" key="2">
    <source>
        <dbReference type="Proteomes" id="UP000001261"/>
    </source>
</evidence>
<evidence type="ECO:0000313" key="1">
    <source>
        <dbReference type="EMBL" id="KJF60242.1"/>
    </source>
</evidence>
<dbReference type="KEGG" id="cim:CIMG_10646"/>
<reference evidence="2" key="1">
    <citation type="journal article" date="2009" name="Genome Res.">
        <title>Comparative genomic analyses of the human fungal pathogens Coccidioides and their relatives.</title>
        <authorList>
            <person name="Sharpton T.J."/>
            <person name="Stajich J.E."/>
            <person name="Rounsley S.D."/>
            <person name="Gardner M.J."/>
            <person name="Wortman J.R."/>
            <person name="Jordar V.S."/>
            <person name="Maiti R."/>
            <person name="Kodira C.D."/>
            <person name="Neafsey D.E."/>
            <person name="Zeng Q."/>
            <person name="Hung C.-Y."/>
            <person name="McMahan C."/>
            <person name="Muszewska A."/>
            <person name="Grynberg M."/>
            <person name="Mandel M.A."/>
            <person name="Kellner E.M."/>
            <person name="Barker B.M."/>
            <person name="Galgiani J.N."/>
            <person name="Orbach M.J."/>
            <person name="Kirkland T.N."/>
            <person name="Cole G.T."/>
            <person name="Henn M.R."/>
            <person name="Birren B.W."/>
            <person name="Taylor J.W."/>
        </authorList>
    </citation>
    <scope>NUCLEOTIDE SEQUENCE [LARGE SCALE GENOMIC DNA]</scope>
    <source>
        <strain evidence="2">RS</strain>
    </source>
</reference>
<organism evidence="1 2">
    <name type="scientific">Coccidioides immitis (strain RS)</name>
    <name type="common">Valley fever fungus</name>
    <dbReference type="NCBI Taxonomy" id="246410"/>
    <lineage>
        <taxon>Eukaryota</taxon>
        <taxon>Fungi</taxon>
        <taxon>Dikarya</taxon>
        <taxon>Ascomycota</taxon>
        <taxon>Pezizomycotina</taxon>
        <taxon>Eurotiomycetes</taxon>
        <taxon>Eurotiomycetidae</taxon>
        <taxon>Onygenales</taxon>
        <taxon>Onygenaceae</taxon>
        <taxon>Coccidioides</taxon>
    </lineage>
</organism>
<reference evidence="2" key="2">
    <citation type="journal article" date="2010" name="Genome Res.">
        <title>Population genomic sequencing of Coccidioides fungi reveals recent hybridization and transposon control.</title>
        <authorList>
            <person name="Neafsey D.E."/>
            <person name="Barker B.M."/>
            <person name="Sharpton T.J."/>
            <person name="Stajich J.E."/>
            <person name="Park D.J."/>
            <person name="Whiston E."/>
            <person name="Hung C.-Y."/>
            <person name="McMahan C."/>
            <person name="White J."/>
            <person name="Sykes S."/>
            <person name="Heiman D."/>
            <person name="Young S."/>
            <person name="Zeng Q."/>
            <person name="Abouelleil A."/>
            <person name="Aftuck L."/>
            <person name="Bessette D."/>
            <person name="Brown A."/>
            <person name="FitzGerald M."/>
            <person name="Lui A."/>
            <person name="Macdonald J.P."/>
            <person name="Priest M."/>
            <person name="Orbach M.J."/>
            <person name="Galgiani J.N."/>
            <person name="Kirkland T.N."/>
            <person name="Cole G.T."/>
            <person name="Birren B.W."/>
            <person name="Henn M.R."/>
            <person name="Taylor J.W."/>
            <person name="Rounsley S.D."/>
        </authorList>
    </citation>
    <scope>GENOME REANNOTATION</scope>
    <source>
        <strain evidence="2">RS</strain>
    </source>
</reference>
<dbReference type="EMBL" id="GG704911">
    <property type="protein sequence ID" value="KJF60242.1"/>
    <property type="molecule type" value="Genomic_DNA"/>
</dbReference>
<protein>
    <submittedName>
        <fullName evidence="1">Uncharacterized protein</fullName>
    </submittedName>
</protein>
<accession>A0A0D8JSI7</accession>
<dbReference type="VEuPathDB" id="FungiDB:CIMG_10646"/>
<dbReference type="GeneID" id="24163373"/>
<keyword evidence="2" id="KW-1185">Reference proteome</keyword>
<dbReference type="RefSeq" id="XP_012214270.1">
    <property type="nucleotide sequence ID" value="XM_012358847.1"/>
</dbReference>
<name>A0A0D8JSI7_COCIM</name>
<dbReference type="AlphaFoldDB" id="A0A0D8JSI7"/>
<gene>
    <name evidence="1" type="ORF">CIMG_10646</name>
</gene>
<dbReference type="Proteomes" id="UP000001261">
    <property type="component" value="Unassembled WGS sequence"/>
</dbReference>